<name>A0ABS1V2S8_9PROT</name>
<dbReference type="PROSITE" id="PS51257">
    <property type="entry name" value="PROKAR_LIPOPROTEIN"/>
    <property type="match status" value="1"/>
</dbReference>
<keyword evidence="3" id="KW-1185">Reference proteome</keyword>
<organism evidence="2 3">
    <name type="scientific">Belnapia mucosa</name>
    <dbReference type="NCBI Taxonomy" id="2804532"/>
    <lineage>
        <taxon>Bacteria</taxon>
        <taxon>Pseudomonadati</taxon>
        <taxon>Pseudomonadota</taxon>
        <taxon>Alphaproteobacteria</taxon>
        <taxon>Acetobacterales</taxon>
        <taxon>Roseomonadaceae</taxon>
        <taxon>Belnapia</taxon>
    </lineage>
</organism>
<sequence>MPRLSRRALLAALATSGCVPGGAGQAQGAVARPLALDPLPPGSRLEALGGLVLDDAVLGFGGLSGIWIDNDLQLTAVSDVAHWLTARLVLRDGRPAALTELRTGLLKDGSGQPLRRGFGGDAESLARLPNGTFLVGFERWHRIRAFRPISGPGAYVEAPPRLELAQRNGGLESLAVLPDGRWLAIAEQLRTHQGPQYRQAWIGGPGRWRPFAYGPGEGYDPADCAALPDGGALVLERSFSIFGGFTGRLVRLSAAQLRAAEGDVALVGDEILTLSGPIPRDNYEGVAVFQHGGRTLVALISDDNENMLQRTLLLLFALQDD</sequence>
<dbReference type="Pfam" id="PF13449">
    <property type="entry name" value="Phytase-like"/>
    <property type="match status" value="1"/>
</dbReference>
<protein>
    <submittedName>
        <fullName evidence="2">Esterase-like activity of phytase family protein</fullName>
    </submittedName>
</protein>
<dbReference type="PROSITE" id="PS51318">
    <property type="entry name" value="TAT"/>
    <property type="match status" value="1"/>
</dbReference>
<feature type="domain" description="Phytase-like" evidence="1">
    <location>
        <begin position="59"/>
        <end position="304"/>
    </location>
</feature>
<dbReference type="EMBL" id="JAEUXJ010000003">
    <property type="protein sequence ID" value="MBL6455421.1"/>
    <property type="molecule type" value="Genomic_DNA"/>
</dbReference>
<dbReference type="InterPro" id="IPR006311">
    <property type="entry name" value="TAT_signal"/>
</dbReference>
<dbReference type="InterPro" id="IPR014567">
    <property type="entry name" value="UCP031900"/>
</dbReference>
<evidence type="ECO:0000259" key="1">
    <source>
        <dbReference type="Pfam" id="PF13449"/>
    </source>
</evidence>
<evidence type="ECO:0000313" key="3">
    <source>
        <dbReference type="Proteomes" id="UP000606490"/>
    </source>
</evidence>
<proteinExistence type="predicted"/>
<dbReference type="SUPFAM" id="SSF63829">
    <property type="entry name" value="Calcium-dependent phosphotriesterase"/>
    <property type="match status" value="1"/>
</dbReference>
<dbReference type="RefSeq" id="WP_202825162.1">
    <property type="nucleotide sequence ID" value="NZ_JAEUXJ010000003.1"/>
</dbReference>
<gene>
    <name evidence="2" type="ORF">JMJ55_08815</name>
</gene>
<dbReference type="InterPro" id="IPR027372">
    <property type="entry name" value="Phytase-like_dom"/>
</dbReference>
<evidence type="ECO:0000313" key="2">
    <source>
        <dbReference type="EMBL" id="MBL6455421.1"/>
    </source>
</evidence>
<reference evidence="2 3" key="1">
    <citation type="submission" date="2021-01" db="EMBL/GenBank/DDBJ databases">
        <title>Belnapia mucosa sp. nov. and Belnapia arida sp. nov., isolated from the Tabernas Desert (Almeria, Spain).</title>
        <authorList>
            <person name="Molina-Menor E."/>
            <person name="Vidal-Verdu A."/>
            <person name="Calonge A."/>
            <person name="Satari L."/>
            <person name="Pereto Magraner J."/>
            <person name="Porcar Miralles M."/>
        </authorList>
    </citation>
    <scope>NUCLEOTIDE SEQUENCE [LARGE SCALE GENOMIC DNA]</scope>
    <source>
        <strain evidence="2 3">T6</strain>
    </source>
</reference>
<comment type="caution">
    <text evidence="2">The sequence shown here is derived from an EMBL/GenBank/DDBJ whole genome shotgun (WGS) entry which is preliminary data.</text>
</comment>
<accession>A0ABS1V2S8</accession>
<dbReference type="PIRSF" id="PIRSF031900">
    <property type="entry name" value="UCP031900"/>
    <property type="match status" value="1"/>
</dbReference>
<dbReference type="Proteomes" id="UP000606490">
    <property type="component" value="Unassembled WGS sequence"/>
</dbReference>